<keyword evidence="2" id="KW-1185">Reference proteome</keyword>
<dbReference type="OrthoDB" id="5202228at2759"/>
<evidence type="ECO:0000313" key="2">
    <source>
        <dbReference type="Proteomes" id="UP000799778"/>
    </source>
</evidence>
<dbReference type="GeneID" id="54284403"/>
<gene>
    <name evidence="1" type="ORF">BU24DRAFT_418537</name>
</gene>
<dbReference type="EMBL" id="ML978067">
    <property type="protein sequence ID" value="KAF2018965.1"/>
    <property type="molecule type" value="Genomic_DNA"/>
</dbReference>
<organism evidence="1 2">
    <name type="scientific">Aaosphaeria arxii CBS 175.79</name>
    <dbReference type="NCBI Taxonomy" id="1450172"/>
    <lineage>
        <taxon>Eukaryota</taxon>
        <taxon>Fungi</taxon>
        <taxon>Dikarya</taxon>
        <taxon>Ascomycota</taxon>
        <taxon>Pezizomycotina</taxon>
        <taxon>Dothideomycetes</taxon>
        <taxon>Pleosporomycetidae</taxon>
        <taxon>Pleosporales</taxon>
        <taxon>Pleosporales incertae sedis</taxon>
        <taxon>Aaosphaeria</taxon>
    </lineage>
</organism>
<accession>A0A6A5Y0A7</accession>
<protein>
    <submittedName>
        <fullName evidence="1">Uncharacterized protein</fullName>
    </submittedName>
</protein>
<sequence>MCTQVWVSYRCGCRAKTEFKQCDRLYDRQSNLQCSQTAAAETESRNYCSYHLPKEDKATWEYTGRVASKP</sequence>
<dbReference type="Proteomes" id="UP000799778">
    <property type="component" value="Unassembled WGS sequence"/>
</dbReference>
<proteinExistence type="predicted"/>
<dbReference type="AlphaFoldDB" id="A0A6A5Y0A7"/>
<reference evidence="1" key="1">
    <citation type="journal article" date="2020" name="Stud. Mycol.">
        <title>101 Dothideomycetes genomes: a test case for predicting lifestyles and emergence of pathogens.</title>
        <authorList>
            <person name="Haridas S."/>
            <person name="Albert R."/>
            <person name="Binder M."/>
            <person name="Bloem J."/>
            <person name="Labutti K."/>
            <person name="Salamov A."/>
            <person name="Andreopoulos B."/>
            <person name="Baker S."/>
            <person name="Barry K."/>
            <person name="Bills G."/>
            <person name="Bluhm B."/>
            <person name="Cannon C."/>
            <person name="Castanera R."/>
            <person name="Culley D."/>
            <person name="Daum C."/>
            <person name="Ezra D."/>
            <person name="Gonzalez J."/>
            <person name="Henrissat B."/>
            <person name="Kuo A."/>
            <person name="Liang C."/>
            <person name="Lipzen A."/>
            <person name="Lutzoni F."/>
            <person name="Magnuson J."/>
            <person name="Mondo S."/>
            <person name="Nolan M."/>
            <person name="Ohm R."/>
            <person name="Pangilinan J."/>
            <person name="Park H.-J."/>
            <person name="Ramirez L."/>
            <person name="Alfaro M."/>
            <person name="Sun H."/>
            <person name="Tritt A."/>
            <person name="Yoshinaga Y."/>
            <person name="Zwiers L.-H."/>
            <person name="Turgeon B."/>
            <person name="Goodwin S."/>
            <person name="Spatafora J."/>
            <person name="Crous P."/>
            <person name="Grigoriev I."/>
        </authorList>
    </citation>
    <scope>NUCLEOTIDE SEQUENCE</scope>
    <source>
        <strain evidence="1">CBS 175.79</strain>
    </source>
</reference>
<evidence type="ECO:0000313" key="1">
    <source>
        <dbReference type="EMBL" id="KAF2018965.1"/>
    </source>
</evidence>
<dbReference type="RefSeq" id="XP_033387304.1">
    <property type="nucleotide sequence ID" value="XM_033527006.1"/>
</dbReference>
<name>A0A6A5Y0A7_9PLEO</name>